<evidence type="ECO:0000256" key="1">
    <source>
        <dbReference type="SAM" id="MobiDB-lite"/>
    </source>
</evidence>
<evidence type="ECO:0000313" key="2">
    <source>
        <dbReference type="EMBL" id="KUN59251.1"/>
    </source>
</evidence>
<gene>
    <name evidence="2" type="ORF">AQJ54_40030</name>
</gene>
<dbReference type="RefSeq" id="WP_062246174.1">
    <property type="nucleotide sequence ID" value="NZ_JBPJFL010000003.1"/>
</dbReference>
<accession>A0A117QXE2</accession>
<protein>
    <submittedName>
        <fullName evidence="2">Uncharacterized protein</fullName>
    </submittedName>
</protein>
<dbReference type="Proteomes" id="UP000054375">
    <property type="component" value="Unassembled WGS sequence"/>
</dbReference>
<sequence>MTNDVPGDNAPFFFDRYPPDTAHWLAGICDQASAKTGDSPYEFRKIMGELILMNLRDGIGHAFRVAEQYLAPNAPAGKYLEQQYQKYDQARSAVIVTGPDTTDAETGTGDAQDSTPGPTPPGTDDQDTTGTSSPGPATGKAGTTVTVTGGCGTGRTTQDDQNTGIGHQGTLFIVHWSDFRASIPARRTKARTEHRRLYDIQSDASRQMRVQQDELDFLDRAEAADAVLEDLINTYRTETSIAGVLRAAGRSPEDLGLTTDTVTWLDTQLKAV</sequence>
<organism evidence="2 3">
    <name type="scientific">Streptomyces griseorubiginosus</name>
    <dbReference type="NCBI Taxonomy" id="67304"/>
    <lineage>
        <taxon>Bacteria</taxon>
        <taxon>Bacillati</taxon>
        <taxon>Actinomycetota</taxon>
        <taxon>Actinomycetes</taxon>
        <taxon>Kitasatosporales</taxon>
        <taxon>Streptomycetaceae</taxon>
        <taxon>Streptomyces</taxon>
    </lineage>
</organism>
<comment type="caution">
    <text evidence="2">The sequence shown here is derived from an EMBL/GenBank/DDBJ whole genome shotgun (WGS) entry which is preliminary data.</text>
</comment>
<feature type="region of interest" description="Disordered" evidence="1">
    <location>
        <begin position="99"/>
        <end position="165"/>
    </location>
</feature>
<proteinExistence type="predicted"/>
<dbReference type="EMBL" id="LMWV01000037">
    <property type="protein sequence ID" value="KUN59251.1"/>
    <property type="molecule type" value="Genomic_DNA"/>
</dbReference>
<keyword evidence="3" id="KW-1185">Reference proteome</keyword>
<feature type="compositionally biased region" description="Low complexity" evidence="1">
    <location>
        <begin position="99"/>
        <end position="116"/>
    </location>
</feature>
<feature type="compositionally biased region" description="Low complexity" evidence="1">
    <location>
        <begin position="128"/>
        <end position="148"/>
    </location>
</feature>
<evidence type="ECO:0000313" key="3">
    <source>
        <dbReference type="Proteomes" id="UP000054375"/>
    </source>
</evidence>
<name>A0A117QXE2_9ACTN</name>
<reference evidence="2 3" key="1">
    <citation type="submission" date="2015-10" db="EMBL/GenBank/DDBJ databases">
        <title>Draft genome sequence of Streptomyces griseorubiginosus DSM 40469, type strain for the species Streptomyces griseorubiginosus.</title>
        <authorList>
            <person name="Ruckert C."/>
            <person name="Winkler A."/>
            <person name="Kalinowski J."/>
            <person name="Kampfer P."/>
            <person name="Glaeser S."/>
        </authorList>
    </citation>
    <scope>NUCLEOTIDE SEQUENCE [LARGE SCALE GENOMIC DNA]</scope>
    <source>
        <strain evidence="2 3">DSM 40469</strain>
    </source>
</reference>
<dbReference type="AlphaFoldDB" id="A0A117QXE2"/>